<dbReference type="SUPFAM" id="SSF51658">
    <property type="entry name" value="Xylose isomerase-like"/>
    <property type="match status" value="1"/>
</dbReference>
<accession>A0A3B0SVF1</accession>
<reference evidence="1" key="1">
    <citation type="submission" date="2018-06" db="EMBL/GenBank/DDBJ databases">
        <authorList>
            <person name="Zhirakovskaya E."/>
        </authorList>
    </citation>
    <scope>NUCLEOTIDE SEQUENCE</scope>
</reference>
<dbReference type="NCBIfam" id="NF003818">
    <property type="entry name" value="PRK05409.1"/>
    <property type="match status" value="1"/>
</dbReference>
<name>A0A3B0SVF1_9ZZZZ</name>
<gene>
    <name evidence="1" type="ORF">MNBD_ALPHA05-141</name>
</gene>
<feature type="non-terminal residue" evidence="1">
    <location>
        <position position="209"/>
    </location>
</feature>
<sequence length="209" mass="22834">MTDKEHTDPVLAPTSVGVGLKPAHYRDVLSPNSGRIGAGDPLSHIDFFEVHAENYMCAGGAPHAWLTEICKSHPLSVHGVCLSLGGHDALDRDHLERLRIVVERYQPALVSEHMAWSAHDGVFYNDLIAPPLTEAALQRTAAHIDQTQEALARRILIENPSQYLTMPGDMSEPDFLNALARQTGCGLLLDINNVYVSACNLGFDAEAYL</sequence>
<evidence type="ECO:0000313" key="1">
    <source>
        <dbReference type="EMBL" id="VAW07983.1"/>
    </source>
</evidence>
<dbReference type="PANTHER" id="PTHR42194">
    <property type="entry name" value="UPF0276 PROTEIN HI_1600"/>
    <property type="match status" value="1"/>
</dbReference>
<dbReference type="Pfam" id="PF05114">
    <property type="entry name" value="MbnB_TglH_ChrH"/>
    <property type="match status" value="1"/>
</dbReference>
<proteinExistence type="predicted"/>
<protein>
    <submittedName>
        <fullName evidence="1">Uncharacterized protein conserved in bacteria, NMA0228-like</fullName>
    </submittedName>
</protein>
<dbReference type="InterPro" id="IPR036237">
    <property type="entry name" value="Xyl_isomerase-like_sf"/>
</dbReference>
<dbReference type="Gene3D" id="3.20.20.150">
    <property type="entry name" value="Divalent-metal-dependent TIM barrel enzymes"/>
    <property type="match status" value="1"/>
</dbReference>
<dbReference type="InterPro" id="IPR007801">
    <property type="entry name" value="MbnB/TglH/ChrH"/>
</dbReference>
<organism evidence="1">
    <name type="scientific">hydrothermal vent metagenome</name>
    <dbReference type="NCBI Taxonomy" id="652676"/>
    <lineage>
        <taxon>unclassified sequences</taxon>
        <taxon>metagenomes</taxon>
        <taxon>ecological metagenomes</taxon>
    </lineage>
</organism>
<dbReference type="PANTHER" id="PTHR42194:SF1">
    <property type="entry name" value="UPF0276 PROTEIN HI_1600"/>
    <property type="match status" value="1"/>
</dbReference>
<dbReference type="EMBL" id="UOEH01000626">
    <property type="protein sequence ID" value="VAW07983.1"/>
    <property type="molecule type" value="Genomic_DNA"/>
</dbReference>
<dbReference type="AlphaFoldDB" id="A0A3B0SVF1"/>